<dbReference type="GO" id="GO:0005980">
    <property type="term" value="P:glycogen catabolic process"/>
    <property type="evidence" value="ECO:0007669"/>
    <property type="project" value="TreeGrafter"/>
</dbReference>
<keyword evidence="4" id="KW-0597">Phosphoprotein</keyword>
<feature type="modified residue" description="N6-(pyridoxal phosphate)lysine" evidence="11">
    <location>
        <position position="679"/>
    </location>
</feature>
<evidence type="ECO:0000256" key="5">
    <source>
        <dbReference type="ARBA" id="ARBA00022600"/>
    </source>
</evidence>
<keyword evidence="14" id="KW-1185">Reference proteome</keyword>
<dbReference type="PANTHER" id="PTHR11468">
    <property type="entry name" value="GLYCOGEN PHOSPHORYLASE"/>
    <property type="match status" value="1"/>
</dbReference>
<evidence type="ECO:0000256" key="10">
    <source>
        <dbReference type="ARBA" id="ARBA00025174"/>
    </source>
</evidence>
<dbReference type="InterPro" id="IPR011833">
    <property type="entry name" value="Glycg_phsphrylas"/>
</dbReference>
<comment type="caution">
    <text evidence="13">The sequence shown here is derived from an EMBL/GenBank/DDBJ whole genome shotgun (WGS) entry which is preliminary data.</text>
</comment>
<dbReference type="FunFam" id="3.40.50.2000:FF:000005">
    <property type="entry name" value="Alpha-1,4 glucan phosphorylase"/>
    <property type="match status" value="1"/>
</dbReference>
<evidence type="ECO:0000256" key="2">
    <source>
        <dbReference type="ARBA" id="ARBA00001933"/>
    </source>
</evidence>
<evidence type="ECO:0000256" key="4">
    <source>
        <dbReference type="ARBA" id="ARBA00022553"/>
    </source>
</evidence>
<dbReference type="RefSeq" id="WP_069958424.1">
    <property type="nucleotide sequence ID" value="NZ_MCGG01000036.1"/>
</dbReference>
<accession>A0A1E5Q6D4</accession>
<dbReference type="Proteomes" id="UP000095347">
    <property type="component" value="Unassembled WGS sequence"/>
</dbReference>
<dbReference type="InterPro" id="IPR035090">
    <property type="entry name" value="Pyridoxal_P_attach_site"/>
</dbReference>
<organism evidence="13 14">
    <name type="scientific">Magnetovibrio blakemorei</name>
    <dbReference type="NCBI Taxonomy" id="28181"/>
    <lineage>
        <taxon>Bacteria</taxon>
        <taxon>Pseudomonadati</taxon>
        <taxon>Pseudomonadota</taxon>
        <taxon>Alphaproteobacteria</taxon>
        <taxon>Rhodospirillales</taxon>
        <taxon>Magnetovibrionaceae</taxon>
        <taxon>Magnetovibrio</taxon>
    </lineage>
</organism>
<keyword evidence="5" id="KW-0321">Glycogen metabolism</keyword>
<protein>
    <recommendedName>
        <fullName evidence="12">Alpha-1,4 glucan phosphorylase</fullName>
        <ecNumber evidence="12">2.4.1.1</ecNumber>
    </recommendedName>
</protein>
<evidence type="ECO:0000256" key="6">
    <source>
        <dbReference type="ARBA" id="ARBA00022676"/>
    </source>
</evidence>
<comment type="function">
    <text evidence="12">Allosteric enzyme that catalyzes the rate-limiting step in glycogen catabolism, the phosphorolytic cleavage of glycogen to produce glucose-1-phosphate, and plays a central role in maintaining cellular and organismal glucose homeostasis.</text>
</comment>
<proteinExistence type="inferred from homology"/>
<keyword evidence="7 12" id="KW-0808">Transferase</keyword>
<keyword evidence="8 11" id="KW-0663">Pyridoxal phosphate</keyword>
<dbReference type="PROSITE" id="PS00102">
    <property type="entry name" value="PHOSPHORYLASE"/>
    <property type="match status" value="1"/>
</dbReference>
<keyword evidence="9 12" id="KW-0119">Carbohydrate metabolism</keyword>
<evidence type="ECO:0000256" key="9">
    <source>
        <dbReference type="ARBA" id="ARBA00023277"/>
    </source>
</evidence>
<keyword evidence="6 12" id="KW-0328">Glycosyltransferase</keyword>
<dbReference type="PIRSF" id="PIRSF000460">
    <property type="entry name" value="Pprylas_GlgP"/>
    <property type="match status" value="1"/>
</dbReference>
<comment type="similarity">
    <text evidence="3 12">Belongs to the glycogen phosphorylase family.</text>
</comment>
<evidence type="ECO:0000256" key="1">
    <source>
        <dbReference type="ARBA" id="ARBA00001275"/>
    </source>
</evidence>
<gene>
    <name evidence="13" type="ORF">BEN30_12565</name>
</gene>
<evidence type="ECO:0000256" key="3">
    <source>
        <dbReference type="ARBA" id="ARBA00006047"/>
    </source>
</evidence>
<dbReference type="EC" id="2.4.1.1" evidence="12"/>
<dbReference type="OrthoDB" id="7229284at2"/>
<evidence type="ECO:0000313" key="14">
    <source>
        <dbReference type="Proteomes" id="UP000095347"/>
    </source>
</evidence>
<comment type="function">
    <text evidence="10">Phosphorylase is an important allosteric enzyme in carbohydrate metabolism. Enzymes from different sources differ in their regulatory mechanisms and in their natural substrates. However, all known phosphorylases share catalytic and structural properties.</text>
</comment>
<dbReference type="GO" id="GO:0030170">
    <property type="term" value="F:pyridoxal phosphate binding"/>
    <property type="evidence" value="ECO:0007669"/>
    <property type="project" value="InterPro"/>
</dbReference>
<reference evidence="14" key="1">
    <citation type="submission" date="2016-07" db="EMBL/GenBank/DDBJ databases">
        <authorList>
            <person name="Florea S."/>
            <person name="Webb J.S."/>
            <person name="Jaromczyk J."/>
            <person name="Schardl C.L."/>
        </authorList>
    </citation>
    <scope>NUCLEOTIDE SEQUENCE [LARGE SCALE GENOMIC DNA]</scope>
    <source>
        <strain evidence="14">MV-1</strain>
    </source>
</reference>
<dbReference type="Pfam" id="PF00343">
    <property type="entry name" value="Phosphorylase"/>
    <property type="match status" value="1"/>
</dbReference>
<dbReference type="Gene3D" id="3.40.50.2000">
    <property type="entry name" value="Glycogen Phosphorylase B"/>
    <property type="match status" value="2"/>
</dbReference>
<dbReference type="STRING" id="28181.BEN30_12565"/>
<evidence type="ECO:0000256" key="11">
    <source>
        <dbReference type="PIRSR" id="PIRSR000460-1"/>
    </source>
</evidence>
<dbReference type="NCBIfam" id="TIGR02093">
    <property type="entry name" value="P_ylase"/>
    <property type="match status" value="1"/>
</dbReference>
<dbReference type="GO" id="GO:0005737">
    <property type="term" value="C:cytoplasm"/>
    <property type="evidence" value="ECO:0007669"/>
    <property type="project" value="TreeGrafter"/>
</dbReference>
<evidence type="ECO:0000256" key="7">
    <source>
        <dbReference type="ARBA" id="ARBA00022679"/>
    </source>
</evidence>
<dbReference type="AlphaFoldDB" id="A0A1E5Q6D4"/>
<evidence type="ECO:0000256" key="8">
    <source>
        <dbReference type="ARBA" id="ARBA00022898"/>
    </source>
</evidence>
<dbReference type="GO" id="GO:0008184">
    <property type="term" value="F:glycogen phosphorylase activity"/>
    <property type="evidence" value="ECO:0007669"/>
    <property type="project" value="InterPro"/>
</dbReference>
<evidence type="ECO:0000313" key="13">
    <source>
        <dbReference type="EMBL" id="OEJ66219.1"/>
    </source>
</evidence>
<comment type="catalytic activity">
    <reaction evidence="1 12">
        <text>[(1-&gt;4)-alpha-D-glucosyl](n) + phosphate = [(1-&gt;4)-alpha-D-glucosyl](n-1) + alpha-D-glucose 1-phosphate</text>
        <dbReference type="Rhea" id="RHEA:41732"/>
        <dbReference type="Rhea" id="RHEA-COMP:9584"/>
        <dbReference type="Rhea" id="RHEA-COMP:9586"/>
        <dbReference type="ChEBI" id="CHEBI:15444"/>
        <dbReference type="ChEBI" id="CHEBI:43474"/>
        <dbReference type="ChEBI" id="CHEBI:58601"/>
        <dbReference type="EC" id="2.4.1.1"/>
    </reaction>
</comment>
<dbReference type="PANTHER" id="PTHR11468:SF3">
    <property type="entry name" value="GLYCOGEN PHOSPHORYLASE, LIVER FORM"/>
    <property type="match status" value="1"/>
</dbReference>
<dbReference type="EMBL" id="MCGG01000036">
    <property type="protein sequence ID" value="OEJ66219.1"/>
    <property type="molecule type" value="Genomic_DNA"/>
</dbReference>
<sequence>MVTSESAINKETELCLQTDFLDNFHNVESMKVALVRTMLHSVGKDPEEATNRDWFYAIAHLLRGVLNQRHIQTTRHHYRNGNKKVYYLSMEYLMGRSLEKVLLDLGAEDLVSGALSELGISLPEVIECEFDAALGNGGLGRLAACFLDSLATHNYPGFGYGIRYEYGIFTQDIKDGRQVEHPENWLRYGNPWEVKRPNVLYPIHFGGRIACFKNAQGSEECHWVDTQEVMAMAFDVPISGFDTNTVGNLRLWSSRATRDFNLRFFNEGDYEDAVREKTSSENISKVLYPNDKTQLGKELRLKQEYFFVSASLQDIIARHLRYHKSLDDLPDLTAMQLNDTHPALAVPELMRLLIDVHGYSFEEAWQMCTKTFSYTNHTLLAEALETWPVSMMAEILPRHLELIYLINDEFLRITRHSFPGNTAILHRVSLIDDERHSVRMAHLAIVGSHKVNGVAALHTQLLRSTMFFDFDRIYPDKFVNVTNGITPRRWLLQANPKLAALITEHIGDGWTHDLSLLSQLAPKADDPAFREQFIAIKRANKQRLADWLQKNFNVTVNVDSLFDMQIKRVHEYKRQLLNVLNIITLYNRICKNPGGNHTPRTFIFAGKAAPGYDIAKLIINLINDVAETVNNNPLTMDKLKVVFVPNYSVSQAEILIPACDLSEQISTAGTEASGTGNMKFALNGALTIGTLDGANIEIKEEVGADNIFIFGMNTEEVQSQRMSGYNPWTYYDNIECLKLCLDMIGNGYFSNGDKSRYRPLIDSLLHGGDHYMLLGDYESYVTCQENVARARRDTHDWARRTILNVVHMGKFSADRTIHEYAKEIWGIRSL</sequence>
<comment type="cofactor">
    <cofactor evidence="2 12">
        <name>pyridoxal 5'-phosphate</name>
        <dbReference type="ChEBI" id="CHEBI:597326"/>
    </cofactor>
</comment>
<dbReference type="FunFam" id="3.40.50.2000:FF:000153">
    <property type="entry name" value="Alpha-1,4 glucan phosphorylase"/>
    <property type="match status" value="1"/>
</dbReference>
<dbReference type="SUPFAM" id="SSF53756">
    <property type="entry name" value="UDP-Glycosyltransferase/glycogen phosphorylase"/>
    <property type="match status" value="1"/>
</dbReference>
<dbReference type="InterPro" id="IPR000811">
    <property type="entry name" value="Glyco_trans_35"/>
</dbReference>
<evidence type="ECO:0000256" key="12">
    <source>
        <dbReference type="RuleBase" id="RU000587"/>
    </source>
</evidence>
<dbReference type="CDD" id="cd04300">
    <property type="entry name" value="GT35_Glycogen_Phosphorylase"/>
    <property type="match status" value="1"/>
</dbReference>
<name>A0A1E5Q6D4_9PROT</name>